<dbReference type="AlphaFoldDB" id="A0A3S5BVV2"/>
<comment type="caution">
    <text evidence="1">The sequence shown here is derived from an EMBL/GenBank/DDBJ whole genome shotgun (WGS) entry which is preliminary data.</text>
</comment>
<proteinExistence type="predicted"/>
<name>A0A3S5BVV2_9PLAT</name>
<protein>
    <submittedName>
        <fullName evidence="1">Uncharacterized protein</fullName>
    </submittedName>
</protein>
<accession>A0A3S5BVV2</accession>
<evidence type="ECO:0000313" key="1">
    <source>
        <dbReference type="EMBL" id="VEL20771.1"/>
    </source>
</evidence>
<keyword evidence="2" id="KW-1185">Reference proteome</keyword>
<dbReference type="EMBL" id="CAAALY010047937">
    <property type="protein sequence ID" value="VEL20771.1"/>
    <property type="molecule type" value="Genomic_DNA"/>
</dbReference>
<dbReference type="OrthoDB" id="1870062at2759"/>
<reference evidence="1" key="1">
    <citation type="submission" date="2018-11" db="EMBL/GenBank/DDBJ databases">
        <authorList>
            <consortium name="Pathogen Informatics"/>
        </authorList>
    </citation>
    <scope>NUCLEOTIDE SEQUENCE</scope>
</reference>
<gene>
    <name evidence="1" type="ORF">PXEA_LOCUS14211</name>
</gene>
<sequence length="366" mass="39559">MILLKAVRISRRRNTSRLFTIGDSRQATPVRALMDELEHVGSAALISGTNSSMGNNSSGNGGLWETLTSDDDGYGGVPALATSLSNEERVALIVNRLSLWRRRRHDEELIETWDEWWLSRPFKSKLHLNTIKQTPDLIEAYQLLWLADPFLGISECLNICAAANAFSSGGGLTTNVNRGLTLYELELGLIACPEGSQTLAACMSALLATPRERTNLANALASLPSVGSGQVSEINVSGSNGLSGDIDPESASTESCGNVASAQSGCATFSASISGEASPSTWSSSSLLGRFVKRRGASGSSGRSIRSLAQTVAPLPYAVWERRLAARVASWYRAMREKGKGEPSWVRQFEYVSNPYPHWIYILCLP</sequence>
<organism evidence="1 2">
    <name type="scientific">Protopolystoma xenopodis</name>
    <dbReference type="NCBI Taxonomy" id="117903"/>
    <lineage>
        <taxon>Eukaryota</taxon>
        <taxon>Metazoa</taxon>
        <taxon>Spiralia</taxon>
        <taxon>Lophotrochozoa</taxon>
        <taxon>Platyhelminthes</taxon>
        <taxon>Monogenea</taxon>
        <taxon>Polyopisthocotylea</taxon>
        <taxon>Polystomatidea</taxon>
        <taxon>Polystomatidae</taxon>
        <taxon>Protopolystoma</taxon>
    </lineage>
</organism>
<dbReference type="Proteomes" id="UP000784294">
    <property type="component" value="Unassembled WGS sequence"/>
</dbReference>
<evidence type="ECO:0000313" key="2">
    <source>
        <dbReference type="Proteomes" id="UP000784294"/>
    </source>
</evidence>